<comment type="function">
    <text evidence="1 11">Essential for recycling GMP and indirectly, cGMP.</text>
</comment>
<dbReference type="PROSITE" id="PS50052">
    <property type="entry name" value="GUANYLATE_KINASE_2"/>
    <property type="match status" value="1"/>
</dbReference>
<accession>C4GB98</accession>
<evidence type="ECO:0000256" key="1">
    <source>
        <dbReference type="ARBA" id="ARBA00003531"/>
    </source>
</evidence>
<organism evidence="13 14">
    <name type="scientific">Shuttleworthella satelles DSM 14600</name>
    <dbReference type="NCBI Taxonomy" id="626523"/>
    <lineage>
        <taxon>Bacteria</taxon>
        <taxon>Bacillati</taxon>
        <taxon>Bacillota</taxon>
        <taxon>Clostridia</taxon>
        <taxon>Lachnospirales</taxon>
        <taxon>Lachnospiraceae</taxon>
        <taxon>Shuttleworthella</taxon>
    </lineage>
</organism>
<dbReference type="InterPro" id="IPR008144">
    <property type="entry name" value="Guanylate_kin-like_dom"/>
</dbReference>
<dbReference type="InterPro" id="IPR020590">
    <property type="entry name" value="Guanylate_kinase_CS"/>
</dbReference>
<evidence type="ECO:0000256" key="11">
    <source>
        <dbReference type="HAMAP-Rule" id="MF_00328"/>
    </source>
</evidence>
<dbReference type="EC" id="2.7.4.8" evidence="3 11"/>
<dbReference type="Pfam" id="PF00625">
    <property type="entry name" value="Guanylate_kin"/>
    <property type="match status" value="1"/>
</dbReference>
<dbReference type="PANTHER" id="PTHR23117:SF13">
    <property type="entry name" value="GUANYLATE KINASE"/>
    <property type="match status" value="1"/>
</dbReference>
<dbReference type="InterPro" id="IPR008145">
    <property type="entry name" value="GK/Ca_channel_bsu"/>
</dbReference>
<dbReference type="AlphaFoldDB" id="C4GB98"/>
<sequence>MLEKDSGMVIVLSGFSGAGKGTIMKHLMSRHPDTYHLSISATTRGIRDGEEDGREYFFKSKESFEQMIAAGELLEYANFNGNYYGTPRAYVQEEIAAGRDIILEIEVQGALQVKKIFPEALLLFVTPPSAEALRDRLLGRGTESEEVVAQRLAISARESRLMNEYDYLVINDKIEDSVAQVHSIIQSEHNHTFRRRGAIARIQRELQVFAKGEE</sequence>
<feature type="binding site" evidence="11">
    <location>
        <begin position="14"/>
        <end position="21"/>
    </location>
    <ligand>
        <name>ATP</name>
        <dbReference type="ChEBI" id="CHEBI:30616"/>
    </ligand>
</feature>
<dbReference type="CDD" id="cd00071">
    <property type="entry name" value="GMPK"/>
    <property type="match status" value="1"/>
</dbReference>
<dbReference type="STRING" id="626523.GCWU000342_01199"/>
<evidence type="ECO:0000313" key="13">
    <source>
        <dbReference type="EMBL" id="EEP28391.1"/>
    </source>
</evidence>
<comment type="caution">
    <text evidence="13">The sequence shown here is derived from an EMBL/GenBank/DDBJ whole genome shotgun (WGS) entry which is preliminary data.</text>
</comment>
<evidence type="ECO:0000256" key="4">
    <source>
        <dbReference type="ARBA" id="ARBA00016296"/>
    </source>
</evidence>
<keyword evidence="5 11" id="KW-0808">Transferase</keyword>
<evidence type="ECO:0000256" key="8">
    <source>
        <dbReference type="ARBA" id="ARBA00022840"/>
    </source>
</evidence>
<dbReference type="InterPro" id="IPR027417">
    <property type="entry name" value="P-loop_NTPase"/>
</dbReference>
<dbReference type="HAMAP" id="MF_00328">
    <property type="entry name" value="Guanylate_kinase"/>
    <property type="match status" value="1"/>
</dbReference>
<dbReference type="GO" id="GO:0005524">
    <property type="term" value="F:ATP binding"/>
    <property type="evidence" value="ECO:0007669"/>
    <property type="project" value="UniProtKB-UniRule"/>
</dbReference>
<keyword evidence="7 11" id="KW-0418">Kinase</keyword>
<dbReference type="Gene3D" id="3.30.63.10">
    <property type="entry name" value="Guanylate Kinase phosphate binding domain"/>
    <property type="match status" value="1"/>
</dbReference>
<gene>
    <name evidence="11 13" type="primary">gmk</name>
    <name evidence="13" type="ORF">GCWU000342_01199</name>
</gene>
<evidence type="ECO:0000313" key="14">
    <source>
        <dbReference type="Proteomes" id="UP000003494"/>
    </source>
</evidence>
<evidence type="ECO:0000256" key="6">
    <source>
        <dbReference type="ARBA" id="ARBA00022741"/>
    </source>
</evidence>
<evidence type="ECO:0000256" key="5">
    <source>
        <dbReference type="ARBA" id="ARBA00022679"/>
    </source>
</evidence>
<feature type="domain" description="Guanylate kinase-like" evidence="12">
    <location>
        <begin position="7"/>
        <end position="186"/>
    </location>
</feature>
<dbReference type="NCBIfam" id="TIGR03263">
    <property type="entry name" value="guanyl_kin"/>
    <property type="match status" value="1"/>
</dbReference>
<comment type="catalytic activity">
    <reaction evidence="10 11">
        <text>GMP + ATP = GDP + ADP</text>
        <dbReference type="Rhea" id="RHEA:20780"/>
        <dbReference type="ChEBI" id="CHEBI:30616"/>
        <dbReference type="ChEBI" id="CHEBI:58115"/>
        <dbReference type="ChEBI" id="CHEBI:58189"/>
        <dbReference type="ChEBI" id="CHEBI:456216"/>
        <dbReference type="EC" id="2.7.4.8"/>
    </reaction>
</comment>
<evidence type="ECO:0000259" key="12">
    <source>
        <dbReference type="PROSITE" id="PS50052"/>
    </source>
</evidence>
<name>C4GB98_9FIRM</name>
<dbReference type="PROSITE" id="PS00856">
    <property type="entry name" value="GUANYLATE_KINASE_1"/>
    <property type="match status" value="1"/>
</dbReference>
<evidence type="ECO:0000256" key="7">
    <source>
        <dbReference type="ARBA" id="ARBA00022777"/>
    </source>
</evidence>
<proteinExistence type="inferred from homology"/>
<dbReference type="GO" id="GO:0005829">
    <property type="term" value="C:cytosol"/>
    <property type="evidence" value="ECO:0007669"/>
    <property type="project" value="TreeGrafter"/>
</dbReference>
<dbReference type="HOGENOM" id="CLU_001715_1_0_9"/>
<dbReference type="GO" id="GO:0004385">
    <property type="term" value="F:GMP kinase activity"/>
    <property type="evidence" value="ECO:0007669"/>
    <property type="project" value="UniProtKB-UniRule"/>
</dbReference>
<dbReference type="Gene3D" id="3.40.50.300">
    <property type="entry name" value="P-loop containing nucleotide triphosphate hydrolases"/>
    <property type="match status" value="1"/>
</dbReference>
<keyword evidence="8 11" id="KW-0067">ATP-binding</keyword>
<comment type="similarity">
    <text evidence="2 11">Belongs to the guanylate kinase family.</text>
</comment>
<evidence type="ECO:0000256" key="10">
    <source>
        <dbReference type="ARBA" id="ARBA00048594"/>
    </source>
</evidence>
<dbReference type="FunFam" id="3.30.63.10:FF:000002">
    <property type="entry name" value="Guanylate kinase 1"/>
    <property type="match status" value="1"/>
</dbReference>
<comment type="subcellular location">
    <subcellularLocation>
        <location evidence="11">Cytoplasm</location>
    </subcellularLocation>
</comment>
<dbReference type="Proteomes" id="UP000003494">
    <property type="component" value="Unassembled WGS sequence"/>
</dbReference>
<dbReference type="eggNOG" id="COG0194">
    <property type="taxonomic scope" value="Bacteria"/>
</dbReference>
<dbReference type="SMART" id="SM00072">
    <property type="entry name" value="GuKc"/>
    <property type="match status" value="1"/>
</dbReference>
<evidence type="ECO:0000256" key="9">
    <source>
        <dbReference type="ARBA" id="ARBA00030128"/>
    </source>
</evidence>
<keyword evidence="6 11" id="KW-0547">Nucleotide-binding</keyword>
<evidence type="ECO:0000256" key="2">
    <source>
        <dbReference type="ARBA" id="ARBA00005790"/>
    </source>
</evidence>
<keyword evidence="14" id="KW-1185">Reference proteome</keyword>
<dbReference type="RefSeq" id="WP_006906209.1">
    <property type="nucleotide sequence ID" value="NZ_GG665866.1"/>
</dbReference>
<evidence type="ECO:0000256" key="3">
    <source>
        <dbReference type="ARBA" id="ARBA00012961"/>
    </source>
</evidence>
<keyword evidence="11" id="KW-0963">Cytoplasm</keyword>
<dbReference type="InterPro" id="IPR017665">
    <property type="entry name" value="Guanylate_kinase"/>
</dbReference>
<protein>
    <recommendedName>
        <fullName evidence="4 11">Guanylate kinase</fullName>
        <ecNumber evidence="3 11">2.7.4.8</ecNumber>
    </recommendedName>
    <alternativeName>
        <fullName evidence="9 11">GMP kinase</fullName>
    </alternativeName>
</protein>
<reference evidence="13" key="1">
    <citation type="submission" date="2009-04" db="EMBL/GenBank/DDBJ databases">
        <authorList>
            <person name="Weinstock G."/>
            <person name="Sodergren E."/>
            <person name="Clifton S."/>
            <person name="Fulton L."/>
            <person name="Fulton B."/>
            <person name="Courtney L."/>
            <person name="Fronick C."/>
            <person name="Harrison M."/>
            <person name="Strong C."/>
            <person name="Farmer C."/>
            <person name="Delahaunty K."/>
            <person name="Markovic C."/>
            <person name="Hall O."/>
            <person name="Minx P."/>
            <person name="Tomlinson C."/>
            <person name="Mitreva M."/>
            <person name="Nelson J."/>
            <person name="Hou S."/>
            <person name="Wollam A."/>
            <person name="Pepin K.H."/>
            <person name="Johnson M."/>
            <person name="Bhonagiri V."/>
            <person name="Nash W.E."/>
            <person name="Warren W."/>
            <person name="Chinwalla A."/>
            <person name="Mardis E.R."/>
            <person name="Wilson R.K."/>
        </authorList>
    </citation>
    <scope>NUCLEOTIDE SEQUENCE [LARGE SCALE GENOMIC DNA]</scope>
    <source>
        <strain evidence="13">DSM 14600</strain>
    </source>
</reference>
<dbReference type="SUPFAM" id="SSF52540">
    <property type="entry name" value="P-loop containing nucleoside triphosphate hydrolases"/>
    <property type="match status" value="1"/>
</dbReference>
<dbReference type="PANTHER" id="PTHR23117">
    <property type="entry name" value="GUANYLATE KINASE-RELATED"/>
    <property type="match status" value="1"/>
</dbReference>
<dbReference type="EMBL" id="ACIP02000002">
    <property type="protein sequence ID" value="EEP28391.1"/>
    <property type="molecule type" value="Genomic_DNA"/>
</dbReference>